<organism evidence="2 3">
    <name type="scientific">Pedobacter chinensis</name>
    <dbReference type="NCBI Taxonomy" id="2282421"/>
    <lineage>
        <taxon>Bacteria</taxon>
        <taxon>Pseudomonadati</taxon>
        <taxon>Bacteroidota</taxon>
        <taxon>Sphingobacteriia</taxon>
        <taxon>Sphingobacteriales</taxon>
        <taxon>Sphingobacteriaceae</taxon>
        <taxon>Pedobacter</taxon>
    </lineage>
</organism>
<evidence type="ECO:0000313" key="2">
    <source>
        <dbReference type="EMBL" id="RDC56364.1"/>
    </source>
</evidence>
<dbReference type="Proteomes" id="UP000253961">
    <property type="component" value="Unassembled WGS sequence"/>
</dbReference>
<proteinExistence type="predicted"/>
<sequence>MKKTLILFLIPVSGITVWAQQQPDFRPLRYNDDFSYLRNDSARNSYEKIKYIAIGKSENYFASVGGEARWQYIRTINNKWGNESDASGGYLLSRYLFHTDIHLGLFSVFGQFQSSLAHGMPAPSPIDENTADIHQVFLNISLINSESIRFYTRIGRQEILYGSQRLIGVREGPNSRHAVDGFRVVLEKKDFQADIFYTHPVANVPGSFNDKFNDNARLWGGYTVINDIKVLNHVDVYYLGIWKSKTILDNVSGKELRHTVGFRIWKNKTSWKYDVEAAYQLGKLGKNTISAWTISGNVNYRFENIKSTPVVGLKTEIISGDKNPHDSKTETFNPLYPRGAYFGLVALIGPANLYDFHPSIELALTKNLNLGIDYDIFWRWSKNDGLYAPNMQLLYSGVGINGTFIGTQLGVGLAYNPIPYLSFTLEGAWFNAGTFIKEAGRGKDYFYTALTATFKF</sequence>
<protein>
    <recommendedName>
        <fullName evidence="1">Alginate export domain-containing protein</fullName>
    </recommendedName>
</protein>
<comment type="caution">
    <text evidence="2">The sequence shown here is derived from an EMBL/GenBank/DDBJ whole genome shotgun (WGS) entry which is preliminary data.</text>
</comment>
<keyword evidence="3" id="KW-1185">Reference proteome</keyword>
<evidence type="ECO:0000313" key="3">
    <source>
        <dbReference type="Proteomes" id="UP000253961"/>
    </source>
</evidence>
<evidence type="ECO:0000259" key="1">
    <source>
        <dbReference type="Pfam" id="PF13372"/>
    </source>
</evidence>
<dbReference type="OrthoDB" id="311329at2"/>
<accession>A0A369PV21</accession>
<reference evidence="2 3" key="1">
    <citation type="submission" date="2018-07" db="EMBL/GenBank/DDBJ databases">
        <title>Pedobacter sp. nov., isolated from soil.</title>
        <authorList>
            <person name="Zhou L.Y."/>
            <person name="Du Z.J."/>
        </authorList>
    </citation>
    <scope>NUCLEOTIDE SEQUENCE [LARGE SCALE GENOMIC DNA]</scope>
    <source>
        <strain evidence="2 3">JDX94</strain>
    </source>
</reference>
<dbReference type="Pfam" id="PF13372">
    <property type="entry name" value="Alginate_exp"/>
    <property type="match status" value="1"/>
</dbReference>
<dbReference type="InterPro" id="IPR025388">
    <property type="entry name" value="Alginate_export_dom"/>
</dbReference>
<feature type="domain" description="Alginate export" evidence="1">
    <location>
        <begin position="62"/>
        <end position="440"/>
    </location>
</feature>
<dbReference type="EMBL" id="QPKV01000004">
    <property type="protein sequence ID" value="RDC56364.1"/>
    <property type="molecule type" value="Genomic_DNA"/>
</dbReference>
<dbReference type="Gene3D" id="2.40.160.100">
    <property type="match status" value="1"/>
</dbReference>
<gene>
    <name evidence="2" type="ORF">DU508_12225</name>
</gene>
<name>A0A369PV21_9SPHI</name>
<dbReference type="InterPro" id="IPR053728">
    <property type="entry name" value="Alginate_Permeability_Chnl"/>
</dbReference>
<dbReference type="RefSeq" id="WP_115403092.1">
    <property type="nucleotide sequence ID" value="NZ_QPKV01000004.1"/>
</dbReference>
<dbReference type="AlphaFoldDB" id="A0A369PV21"/>